<proteinExistence type="predicted"/>
<dbReference type="InterPro" id="IPR003646">
    <property type="entry name" value="SH3-like_bac-type"/>
</dbReference>
<feature type="domain" description="SH3b" evidence="5">
    <location>
        <begin position="252"/>
        <end position="315"/>
    </location>
</feature>
<feature type="compositionally biased region" description="Basic and acidic residues" evidence="3">
    <location>
        <begin position="212"/>
        <end position="248"/>
    </location>
</feature>
<dbReference type="EMBL" id="CP065425">
    <property type="protein sequence ID" value="QQZ10001.1"/>
    <property type="molecule type" value="Genomic_DNA"/>
</dbReference>
<name>A0ABX7E433_9BACI</name>
<evidence type="ECO:0000313" key="6">
    <source>
        <dbReference type="EMBL" id="QQZ10001.1"/>
    </source>
</evidence>
<evidence type="ECO:0000256" key="4">
    <source>
        <dbReference type="SAM" id="SignalP"/>
    </source>
</evidence>
<evidence type="ECO:0000256" key="1">
    <source>
        <dbReference type="ARBA" id="ARBA00022801"/>
    </source>
</evidence>
<dbReference type="SUPFAM" id="SSF53187">
    <property type="entry name" value="Zn-dependent exopeptidases"/>
    <property type="match status" value="1"/>
</dbReference>
<dbReference type="PANTHER" id="PTHR30404:SF0">
    <property type="entry name" value="N-ACETYLMURAMOYL-L-ALANINE AMIDASE AMIC"/>
    <property type="match status" value="1"/>
</dbReference>
<accession>A0ABX7E433</accession>
<keyword evidence="7" id="KW-1185">Reference proteome</keyword>
<dbReference type="Gene3D" id="2.30.30.40">
    <property type="entry name" value="SH3 Domains"/>
    <property type="match status" value="3"/>
</dbReference>
<dbReference type="InterPro" id="IPR002508">
    <property type="entry name" value="MurNAc-LAA_cat"/>
</dbReference>
<dbReference type="Pfam" id="PF08239">
    <property type="entry name" value="SH3_3"/>
    <property type="match status" value="3"/>
</dbReference>
<keyword evidence="2" id="KW-0961">Cell wall biogenesis/degradation</keyword>
<dbReference type="InterPro" id="IPR050695">
    <property type="entry name" value="N-acetylmuramoyl_amidase_3"/>
</dbReference>
<evidence type="ECO:0000313" key="7">
    <source>
        <dbReference type="Proteomes" id="UP000595691"/>
    </source>
</evidence>
<dbReference type="SMART" id="SM00287">
    <property type="entry name" value="SH3b"/>
    <property type="match status" value="3"/>
</dbReference>
<feature type="signal peptide" evidence="4">
    <location>
        <begin position="1"/>
        <end position="27"/>
    </location>
</feature>
<evidence type="ECO:0000256" key="3">
    <source>
        <dbReference type="SAM" id="MobiDB-lite"/>
    </source>
</evidence>
<evidence type="ECO:0000256" key="2">
    <source>
        <dbReference type="ARBA" id="ARBA00023316"/>
    </source>
</evidence>
<keyword evidence="1" id="KW-0378">Hydrolase</keyword>
<evidence type="ECO:0000259" key="5">
    <source>
        <dbReference type="PROSITE" id="PS51781"/>
    </source>
</evidence>
<dbReference type="CDD" id="cd02696">
    <property type="entry name" value="MurNAc-LAA"/>
    <property type="match status" value="1"/>
</dbReference>
<sequence>MKIMRKVIFFVLAIFLMFTSAGNIGYAATVKPPDIKKVKPIGERVVTATSLYIRTGPSTKYKSVGYVKKNKKVKVYEIKKGWAYITYGSKKGYASATYLKVVKKKAAPAKQKPTPAKKKPAAVKKKIGERIVTATTLNVRSGPGTKYKTVGQLKKNKKVNIYEIKGNWVYIIDGKLKGYVSKTYLKAVPAKKPTTTKPKPKPDPKPTPPKDNTNKPEKPTTPPKDTDKPTEPEKPVTPPKDDKPDVSGHGKSNGQRIVNVAGLNIRQGPSTSYKSIGVLKKDAKVTMYDINAGWAFVTSGKLAGYVRTTYLQSTTPVNKRIIALDAGHGGKDPGASANQLVEKDVTLNIALRVQKLLKKAGIEVAMTRTGDTYPTLQDRIDVGVKANADAFISIHCNTFSKESANGTETYYNNGGPKDRANDSKKLASFIQTRLVKAIETTNRGVKQQEYQVVKYNPLAAVLIELGFLSNKEDASKLASDEYSDLAAQSIYQGVLDYYNYIGK</sequence>
<dbReference type="Gene3D" id="3.40.630.40">
    <property type="entry name" value="Zn-dependent exopeptidases"/>
    <property type="match status" value="1"/>
</dbReference>
<dbReference type="SMART" id="SM00646">
    <property type="entry name" value="Ami_3"/>
    <property type="match status" value="1"/>
</dbReference>
<feature type="region of interest" description="Disordered" evidence="3">
    <location>
        <begin position="191"/>
        <end position="263"/>
    </location>
</feature>
<dbReference type="PROSITE" id="PS51781">
    <property type="entry name" value="SH3B"/>
    <property type="match status" value="3"/>
</dbReference>
<feature type="domain" description="SH3b" evidence="5">
    <location>
        <begin position="41"/>
        <end position="103"/>
    </location>
</feature>
<feature type="domain" description="SH3b" evidence="5">
    <location>
        <begin position="127"/>
        <end position="189"/>
    </location>
</feature>
<dbReference type="Pfam" id="PF01520">
    <property type="entry name" value="Amidase_3"/>
    <property type="match status" value="1"/>
</dbReference>
<keyword evidence="4" id="KW-0732">Signal</keyword>
<feature type="chain" id="PRO_5047270346" evidence="4">
    <location>
        <begin position="28"/>
        <end position="503"/>
    </location>
</feature>
<reference evidence="6 7" key="1">
    <citation type="submission" date="2020-11" db="EMBL/GenBank/DDBJ databases">
        <title>Taxonomic evaluation of the Bacillus sporothermodurans group of bacteria based on whole genome sequences.</title>
        <authorList>
            <person name="Fiedler G."/>
            <person name="Herbstmann A.-D."/>
            <person name="Doll E."/>
            <person name="Wenning M."/>
            <person name="Brinks E."/>
            <person name="Kabisch J."/>
            <person name="Breitenwieser F."/>
            <person name="Lappann M."/>
            <person name="Boehnlein C."/>
            <person name="Franz C."/>
        </authorList>
    </citation>
    <scope>NUCLEOTIDE SEQUENCE [LARGE SCALE GENOMIC DNA]</scope>
    <source>
        <strain evidence="6 7">JCM 19841</strain>
    </source>
</reference>
<gene>
    <name evidence="6" type="ORF">I5776_03265</name>
</gene>
<dbReference type="PANTHER" id="PTHR30404">
    <property type="entry name" value="N-ACETYLMURAMOYL-L-ALANINE AMIDASE"/>
    <property type="match status" value="1"/>
</dbReference>
<protein>
    <submittedName>
        <fullName evidence="6">N-acetylmuramoyl-L-alanine amidase</fullName>
    </submittedName>
</protein>
<organism evidence="6 7">
    <name type="scientific">Heyndrickxia vini</name>
    <dbReference type="NCBI Taxonomy" id="1476025"/>
    <lineage>
        <taxon>Bacteria</taxon>
        <taxon>Bacillati</taxon>
        <taxon>Bacillota</taxon>
        <taxon>Bacilli</taxon>
        <taxon>Bacillales</taxon>
        <taxon>Bacillaceae</taxon>
        <taxon>Heyndrickxia</taxon>
    </lineage>
</organism>
<dbReference type="Proteomes" id="UP000595691">
    <property type="component" value="Chromosome"/>
</dbReference>